<dbReference type="Proteomes" id="UP001159042">
    <property type="component" value="Unassembled WGS sequence"/>
</dbReference>
<organism evidence="1 2">
    <name type="scientific">Exocentrus adspersus</name>
    <dbReference type="NCBI Taxonomy" id="1586481"/>
    <lineage>
        <taxon>Eukaryota</taxon>
        <taxon>Metazoa</taxon>
        <taxon>Ecdysozoa</taxon>
        <taxon>Arthropoda</taxon>
        <taxon>Hexapoda</taxon>
        <taxon>Insecta</taxon>
        <taxon>Pterygota</taxon>
        <taxon>Neoptera</taxon>
        <taxon>Endopterygota</taxon>
        <taxon>Coleoptera</taxon>
        <taxon>Polyphaga</taxon>
        <taxon>Cucujiformia</taxon>
        <taxon>Chrysomeloidea</taxon>
        <taxon>Cerambycidae</taxon>
        <taxon>Lamiinae</taxon>
        <taxon>Acanthocinini</taxon>
        <taxon>Exocentrus</taxon>
    </lineage>
</organism>
<dbReference type="AlphaFoldDB" id="A0AAV8VQ71"/>
<keyword evidence="2" id="KW-1185">Reference proteome</keyword>
<sequence>MEWKTFIKVPYKYPGFPLKMDRSDRPTMADSCWYTDGSNTPEGAGVGVYSRRPRVEIADSLGQ</sequence>
<name>A0AAV8VQ71_9CUCU</name>
<dbReference type="EMBL" id="JANEYG010000047">
    <property type="protein sequence ID" value="KAJ8915956.1"/>
    <property type="molecule type" value="Genomic_DNA"/>
</dbReference>
<reference evidence="1 2" key="1">
    <citation type="journal article" date="2023" name="Insect Mol. Biol.">
        <title>Genome sequencing provides insights into the evolution of gene families encoding plant cell wall-degrading enzymes in longhorned beetles.</title>
        <authorList>
            <person name="Shin N.R."/>
            <person name="Okamura Y."/>
            <person name="Kirsch R."/>
            <person name="Pauchet Y."/>
        </authorList>
    </citation>
    <scope>NUCLEOTIDE SEQUENCE [LARGE SCALE GENOMIC DNA]</scope>
    <source>
        <strain evidence="1">EAD_L_NR</strain>
    </source>
</reference>
<gene>
    <name evidence="1" type="ORF">NQ315_016632</name>
</gene>
<evidence type="ECO:0000313" key="1">
    <source>
        <dbReference type="EMBL" id="KAJ8915956.1"/>
    </source>
</evidence>
<comment type="caution">
    <text evidence="1">The sequence shown here is derived from an EMBL/GenBank/DDBJ whole genome shotgun (WGS) entry which is preliminary data.</text>
</comment>
<protein>
    <submittedName>
        <fullName evidence="1">Uncharacterized protein</fullName>
    </submittedName>
</protein>
<accession>A0AAV8VQ71</accession>
<evidence type="ECO:0000313" key="2">
    <source>
        <dbReference type="Proteomes" id="UP001159042"/>
    </source>
</evidence>
<proteinExistence type="predicted"/>